<dbReference type="EMBL" id="LGGW01000232">
    <property type="protein sequence ID" value="KUK84770.1"/>
    <property type="molecule type" value="Genomic_DNA"/>
</dbReference>
<keyword evidence="5 7" id="KW-1133">Transmembrane helix</keyword>
<dbReference type="GO" id="GO:0010181">
    <property type="term" value="F:FMN binding"/>
    <property type="evidence" value="ECO:0007669"/>
    <property type="project" value="InterPro"/>
</dbReference>
<dbReference type="Proteomes" id="UP000055014">
    <property type="component" value="Unassembled WGS sequence"/>
</dbReference>
<evidence type="ECO:0000313" key="10">
    <source>
        <dbReference type="Proteomes" id="UP000055014"/>
    </source>
</evidence>
<dbReference type="PANTHER" id="PTHR30586">
    <property type="entry name" value="ELECTRON TRANSPORT COMPLEX PROTEIN RNFE"/>
    <property type="match status" value="1"/>
</dbReference>
<evidence type="ECO:0000256" key="1">
    <source>
        <dbReference type="ARBA" id="ARBA00004127"/>
    </source>
</evidence>
<dbReference type="PANTHER" id="PTHR30586:SF1">
    <property type="entry name" value="NA(+)-TRANSLOCATING NADH-QUINONE REDUCTASE SUBUNIT D"/>
    <property type="match status" value="1"/>
</dbReference>
<reference evidence="10" key="1">
    <citation type="journal article" date="2015" name="MBio">
        <title>Genome-Resolved Metagenomic Analysis Reveals Roles for Candidate Phyla and Other Microbial Community Members in Biogeochemical Transformations in Oil Reservoirs.</title>
        <authorList>
            <person name="Hu P."/>
            <person name="Tom L."/>
            <person name="Singh A."/>
            <person name="Thomas B.C."/>
            <person name="Baker B.J."/>
            <person name="Piceno Y.M."/>
            <person name="Andersen G.L."/>
            <person name="Banfield J.F."/>
        </authorList>
    </citation>
    <scope>NUCLEOTIDE SEQUENCE [LARGE SCALE GENOMIC DNA]</scope>
</reference>
<dbReference type="SMART" id="SM00900">
    <property type="entry name" value="FMN_bind"/>
    <property type="match status" value="1"/>
</dbReference>
<evidence type="ECO:0000256" key="5">
    <source>
        <dbReference type="ARBA" id="ARBA00022989"/>
    </source>
</evidence>
<evidence type="ECO:0000256" key="7">
    <source>
        <dbReference type="SAM" id="Phobius"/>
    </source>
</evidence>
<name>A0A101HXC7_9BACT</name>
<dbReference type="PATRIC" id="fig|1236046.5.peg.33"/>
<keyword evidence="2" id="KW-0813">Transport</keyword>
<proteinExistence type="predicted"/>
<evidence type="ECO:0000313" key="9">
    <source>
        <dbReference type="EMBL" id="KUK84770.1"/>
    </source>
</evidence>
<keyword evidence="9" id="KW-0830">Ubiquinone</keyword>
<feature type="transmembrane region" description="Helical" evidence="7">
    <location>
        <begin position="223"/>
        <end position="246"/>
    </location>
</feature>
<keyword evidence="4" id="KW-1278">Translocase</keyword>
<evidence type="ECO:0000256" key="2">
    <source>
        <dbReference type="ARBA" id="ARBA00022448"/>
    </source>
</evidence>
<dbReference type="AlphaFoldDB" id="A0A101HXC7"/>
<dbReference type="InterPro" id="IPR003667">
    <property type="entry name" value="NqrDE/RnfAE"/>
</dbReference>
<dbReference type="GO" id="GO:0012505">
    <property type="term" value="C:endomembrane system"/>
    <property type="evidence" value="ECO:0007669"/>
    <property type="project" value="UniProtKB-SubCell"/>
</dbReference>
<comment type="subcellular location">
    <subcellularLocation>
        <location evidence="1">Endomembrane system</location>
        <topology evidence="1">Multi-pass membrane protein</topology>
    </subcellularLocation>
</comment>
<gene>
    <name evidence="9" type="ORF">XE02_1601</name>
</gene>
<dbReference type="Pfam" id="PF04205">
    <property type="entry name" value="FMN_bind"/>
    <property type="match status" value="1"/>
</dbReference>
<evidence type="ECO:0000256" key="4">
    <source>
        <dbReference type="ARBA" id="ARBA00022967"/>
    </source>
</evidence>
<dbReference type="Pfam" id="PF02508">
    <property type="entry name" value="Rnf-Nqr"/>
    <property type="match status" value="1"/>
</dbReference>
<accession>A0A101HXC7</accession>
<dbReference type="InterPro" id="IPR007329">
    <property type="entry name" value="FMN-bd"/>
</dbReference>
<feature type="transmembrane region" description="Helical" evidence="7">
    <location>
        <begin position="195"/>
        <end position="211"/>
    </location>
</feature>
<evidence type="ECO:0000256" key="6">
    <source>
        <dbReference type="ARBA" id="ARBA00023136"/>
    </source>
</evidence>
<comment type="caution">
    <text evidence="9">The sequence shown here is derived from an EMBL/GenBank/DDBJ whole genome shotgun (WGS) entry which is preliminary data.</text>
</comment>
<sequence>MNEKLYSVLFVFILTTVFVLCLAGINALASGTIERNERLEFQRSLIYVFELWEGADSPPDEEVQKLYSSRIKEVEGAQTVYVVEKDGTREFAFTVQSAGLWGTITALVAVDESGSRITGIDFVSHSETPGLGGRIDEESFKEQFRGELISSDSSARVAVVSGQDTASKDDSLIIATYVIILDIVLKAYLPSISKALGPYVGLIITNCIIMGRAEAFAQSHGPVLSFIDGISAGIGYSLILLAVAFIRELLGFGTLFGLRVMPEGFTPWVIMIMAPSAFFILGAIIWIARTPIVKKK</sequence>
<keyword evidence="3 7" id="KW-0812">Transmembrane</keyword>
<protein>
    <submittedName>
        <fullName evidence="9">Na+-transporting NADH:ubiquinone oxidoreductase, subunit NqrC</fullName>
    </submittedName>
</protein>
<keyword evidence="6 7" id="KW-0472">Membrane</keyword>
<organism evidence="9 10">
    <name type="scientific">Mesotoga infera</name>
    <dbReference type="NCBI Taxonomy" id="1236046"/>
    <lineage>
        <taxon>Bacteria</taxon>
        <taxon>Thermotogati</taxon>
        <taxon>Thermotogota</taxon>
        <taxon>Thermotogae</taxon>
        <taxon>Kosmotogales</taxon>
        <taxon>Kosmotogaceae</taxon>
        <taxon>Mesotoga</taxon>
    </lineage>
</organism>
<dbReference type="GO" id="GO:0005886">
    <property type="term" value="C:plasma membrane"/>
    <property type="evidence" value="ECO:0007669"/>
    <property type="project" value="TreeGrafter"/>
</dbReference>
<feature type="domain" description="FMN-binding" evidence="8">
    <location>
        <begin position="99"/>
        <end position="191"/>
    </location>
</feature>
<evidence type="ECO:0000259" key="8">
    <source>
        <dbReference type="SMART" id="SM00900"/>
    </source>
</evidence>
<evidence type="ECO:0000256" key="3">
    <source>
        <dbReference type="ARBA" id="ARBA00022692"/>
    </source>
</evidence>
<feature type="transmembrane region" description="Helical" evidence="7">
    <location>
        <begin position="266"/>
        <end position="288"/>
    </location>
</feature>
<feature type="transmembrane region" description="Helical" evidence="7">
    <location>
        <begin position="6"/>
        <end position="29"/>
    </location>
</feature>